<gene>
    <name evidence="4" type="ORF">KD146_12095</name>
</gene>
<reference evidence="4" key="1">
    <citation type="submission" date="2021-04" db="EMBL/GenBank/DDBJ databases">
        <title>Devosia litorisediminis sp. nov., isolated from a sand dune.</title>
        <authorList>
            <person name="Park S."/>
            <person name="Yoon J.-H."/>
        </authorList>
    </citation>
    <scope>NUCLEOTIDE SEQUENCE</scope>
    <source>
        <strain evidence="4">BSSL-BM10</strain>
    </source>
</reference>
<feature type="domain" description="Glycosyltransferase 2-like" evidence="2">
    <location>
        <begin position="8"/>
        <end position="167"/>
    </location>
</feature>
<keyword evidence="1" id="KW-0472">Membrane</keyword>
<comment type="caution">
    <text evidence="4">The sequence shown here is derived from an EMBL/GenBank/DDBJ whole genome shotgun (WGS) entry which is preliminary data.</text>
</comment>
<dbReference type="CDD" id="cd04179">
    <property type="entry name" value="DPM_DPG-synthase_like"/>
    <property type="match status" value="1"/>
</dbReference>
<dbReference type="PANTHER" id="PTHR48090">
    <property type="entry name" value="UNDECAPRENYL-PHOSPHATE 4-DEOXY-4-FORMAMIDO-L-ARABINOSE TRANSFERASE-RELATED"/>
    <property type="match status" value="1"/>
</dbReference>
<organism evidence="4 5">
    <name type="scientific">Devosia litorisediminis</name>
    <dbReference type="NCBI Taxonomy" id="2829817"/>
    <lineage>
        <taxon>Bacteria</taxon>
        <taxon>Pseudomonadati</taxon>
        <taxon>Pseudomonadota</taxon>
        <taxon>Alphaproteobacteria</taxon>
        <taxon>Hyphomicrobiales</taxon>
        <taxon>Devosiaceae</taxon>
        <taxon>Devosia</taxon>
    </lineage>
</organism>
<dbReference type="PANTHER" id="PTHR48090:SF7">
    <property type="entry name" value="RFBJ PROTEIN"/>
    <property type="match status" value="1"/>
</dbReference>
<dbReference type="SUPFAM" id="SSF53448">
    <property type="entry name" value="Nucleotide-diphospho-sugar transferases"/>
    <property type="match status" value="1"/>
</dbReference>
<dbReference type="Pfam" id="PF00535">
    <property type="entry name" value="Glycos_transf_2"/>
    <property type="match status" value="1"/>
</dbReference>
<evidence type="ECO:0000313" key="5">
    <source>
        <dbReference type="Proteomes" id="UP000678281"/>
    </source>
</evidence>
<evidence type="ECO:0000259" key="3">
    <source>
        <dbReference type="Pfam" id="PF26629"/>
    </source>
</evidence>
<evidence type="ECO:0000313" key="4">
    <source>
        <dbReference type="EMBL" id="MBS3849440.1"/>
    </source>
</evidence>
<keyword evidence="1" id="KW-1133">Transmembrane helix</keyword>
<accession>A0A942E7G4</accession>
<dbReference type="InterPro" id="IPR029044">
    <property type="entry name" value="Nucleotide-diphossugar_trans"/>
</dbReference>
<dbReference type="EMBL" id="JAGXTP010000001">
    <property type="protein sequence ID" value="MBS3849440.1"/>
    <property type="molecule type" value="Genomic_DNA"/>
</dbReference>
<dbReference type="InterPro" id="IPR058718">
    <property type="entry name" value="Agl6_TM_C"/>
</dbReference>
<dbReference type="AlphaFoldDB" id="A0A942E7G4"/>
<dbReference type="InterPro" id="IPR001173">
    <property type="entry name" value="Glyco_trans_2-like"/>
</dbReference>
<dbReference type="InterPro" id="IPR050256">
    <property type="entry name" value="Glycosyltransferase_2"/>
</dbReference>
<feature type="transmembrane region" description="Helical" evidence="1">
    <location>
        <begin position="266"/>
        <end position="288"/>
    </location>
</feature>
<feature type="domain" description="Low-salt glycan biosynthesis hexosyltransferase Agl6 C-terminal transmembrane region" evidence="3">
    <location>
        <begin position="288"/>
        <end position="379"/>
    </location>
</feature>
<keyword evidence="1" id="KW-0812">Transmembrane</keyword>
<evidence type="ECO:0000256" key="1">
    <source>
        <dbReference type="SAM" id="Phobius"/>
    </source>
</evidence>
<feature type="transmembrane region" description="Helical" evidence="1">
    <location>
        <begin position="356"/>
        <end position="377"/>
    </location>
</feature>
<protein>
    <submittedName>
        <fullName evidence="4">Glycosyltransferase family 2 protein</fullName>
    </submittedName>
</protein>
<evidence type="ECO:0000259" key="2">
    <source>
        <dbReference type="Pfam" id="PF00535"/>
    </source>
</evidence>
<feature type="transmembrane region" description="Helical" evidence="1">
    <location>
        <begin position="233"/>
        <end position="254"/>
    </location>
</feature>
<name>A0A942E7G4_9HYPH</name>
<dbReference type="Gene3D" id="3.90.550.10">
    <property type="entry name" value="Spore Coat Polysaccharide Biosynthesis Protein SpsA, Chain A"/>
    <property type="match status" value="1"/>
</dbReference>
<keyword evidence="5" id="KW-1185">Reference proteome</keyword>
<sequence>MAKQLELTILMPCLNEAETLAICIAKASSFLQSSGIKGEVLIADNGSTDGSRKIAEAAGAVVVPIEERGYGAALAGGINAARGRYIIMGDADDSYDFSRLDAFVAQLRDGADLVMGNRFAGGVAPGAMPWHHRYIGNPVLSALGRLLFRTPIRDFHCGLRGFSRAAVLNLNLRTTGMEFASEMVVKATLARLDVREVPTTLAKDGRSRPPHLRSFRDGWRHLRFLLLFSPRWLFLYPGIALLCLGLLVGAILLPGPLRLGGVSFDVHTFLVAALCIIVGLQSISFAVIGRRFASRYGFIPRSGSYDRLLEGLTLERTLLVAVLLMMIGFAALVWGVGEWAVRDFGPLNPSRTMRPVILAMTALVSGFQLMMSGFMSSMINIPIYERRVAEVPTPDDPMQRRRELDRT</sequence>
<proteinExistence type="predicted"/>
<dbReference type="RefSeq" id="WP_212658911.1">
    <property type="nucleotide sequence ID" value="NZ_JAGXTP010000001.1"/>
</dbReference>
<feature type="transmembrane region" description="Helical" evidence="1">
    <location>
        <begin position="317"/>
        <end position="336"/>
    </location>
</feature>
<dbReference type="Pfam" id="PF26629">
    <property type="entry name" value="GT2_TM_C"/>
    <property type="match status" value="1"/>
</dbReference>
<dbReference type="Proteomes" id="UP000678281">
    <property type="component" value="Unassembled WGS sequence"/>
</dbReference>